<reference evidence="16" key="1">
    <citation type="journal article" date="2021" name="Polymers (Basel)">
        <title>Highly Stretchable Bacterial Cellulose Produced by Komagataeibacter hansenii SI1.</title>
        <authorList>
            <person name="Cielecka I."/>
            <person name="Ryngajllo M."/>
            <person name="Maniukiewicz W."/>
            <person name="Bielecki S."/>
        </authorList>
    </citation>
    <scope>NUCLEOTIDE SEQUENCE</scope>
    <source>
        <strain evidence="16">SI1</strain>
    </source>
</reference>
<evidence type="ECO:0000256" key="5">
    <source>
        <dbReference type="ARBA" id="ARBA00022692"/>
    </source>
</evidence>
<evidence type="ECO:0000256" key="3">
    <source>
        <dbReference type="ARBA" id="ARBA00022452"/>
    </source>
</evidence>
<dbReference type="SUPFAM" id="SSF56935">
    <property type="entry name" value="Porins"/>
    <property type="match status" value="1"/>
</dbReference>
<reference evidence="16" key="2">
    <citation type="submission" date="2022-03" db="EMBL/GenBank/DDBJ databases">
        <authorList>
            <person name="Ryngajllo M."/>
            <person name="Jacek P."/>
            <person name="Kubiak K."/>
        </authorList>
    </citation>
    <scope>NUCLEOTIDE SEQUENCE</scope>
    <source>
        <strain evidence="16">SI1</strain>
    </source>
</reference>
<keyword evidence="2 12" id="KW-0813">Transport</keyword>
<dbReference type="Proteomes" id="UP001202887">
    <property type="component" value="Unassembled WGS sequence"/>
</dbReference>
<dbReference type="InterPro" id="IPR000531">
    <property type="entry name" value="Beta-barrel_TonB"/>
</dbReference>
<dbReference type="PANTHER" id="PTHR32552:SF89">
    <property type="entry name" value="CATECHOLATE SIDEROPHORE RECEPTOR FIU"/>
    <property type="match status" value="1"/>
</dbReference>
<evidence type="ECO:0000256" key="8">
    <source>
        <dbReference type="ARBA" id="ARBA00023065"/>
    </source>
</evidence>
<keyword evidence="9 13" id="KW-0798">TonB box</keyword>
<dbReference type="Gene3D" id="2.170.130.10">
    <property type="entry name" value="TonB-dependent receptor, plug domain"/>
    <property type="match status" value="1"/>
</dbReference>
<dbReference type="EMBL" id="JAIBCX010000008">
    <property type="protein sequence ID" value="MCJ8353339.1"/>
    <property type="molecule type" value="Genomic_DNA"/>
</dbReference>
<dbReference type="InterPro" id="IPR037066">
    <property type="entry name" value="Plug_dom_sf"/>
</dbReference>
<evidence type="ECO:0000256" key="11">
    <source>
        <dbReference type="ARBA" id="ARBA00023237"/>
    </source>
</evidence>
<evidence type="ECO:0000256" key="10">
    <source>
        <dbReference type="ARBA" id="ARBA00023136"/>
    </source>
</evidence>
<keyword evidence="8" id="KW-0406">Ion transport</keyword>
<dbReference type="InterPro" id="IPR012910">
    <property type="entry name" value="Plug_dom"/>
</dbReference>
<dbReference type="PROSITE" id="PS52016">
    <property type="entry name" value="TONB_DEPENDENT_REC_3"/>
    <property type="match status" value="1"/>
</dbReference>
<dbReference type="PANTHER" id="PTHR32552">
    <property type="entry name" value="FERRICHROME IRON RECEPTOR-RELATED"/>
    <property type="match status" value="1"/>
</dbReference>
<dbReference type="InterPro" id="IPR036942">
    <property type="entry name" value="Beta-barrel_TonB_sf"/>
</dbReference>
<keyword evidence="11 12" id="KW-0998">Cell outer membrane</keyword>
<keyword evidence="16" id="KW-0675">Receptor</keyword>
<evidence type="ECO:0000259" key="15">
    <source>
        <dbReference type="Pfam" id="PF07715"/>
    </source>
</evidence>
<evidence type="ECO:0000256" key="1">
    <source>
        <dbReference type="ARBA" id="ARBA00004571"/>
    </source>
</evidence>
<dbReference type="Gene3D" id="2.40.170.20">
    <property type="entry name" value="TonB-dependent receptor, beta-barrel domain"/>
    <property type="match status" value="1"/>
</dbReference>
<accession>A0AAW5EP32</accession>
<comment type="caution">
    <text evidence="16">The sequence shown here is derived from an EMBL/GenBank/DDBJ whole genome shotgun (WGS) entry which is preliminary data.</text>
</comment>
<gene>
    <name evidence="16" type="ORF">K1W68_04915</name>
</gene>
<keyword evidence="5 12" id="KW-0812">Transmembrane</keyword>
<evidence type="ECO:0000313" key="16">
    <source>
        <dbReference type="EMBL" id="MCJ8353339.1"/>
    </source>
</evidence>
<evidence type="ECO:0000256" key="7">
    <source>
        <dbReference type="ARBA" id="ARBA00023004"/>
    </source>
</evidence>
<evidence type="ECO:0000256" key="13">
    <source>
        <dbReference type="RuleBase" id="RU003357"/>
    </source>
</evidence>
<proteinExistence type="inferred from homology"/>
<keyword evidence="10 12" id="KW-0472">Membrane</keyword>
<keyword evidence="3 12" id="KW-1134">Transmembrane beta strand</keyword>
<name>A0AAW5EP32_NOVHA</name>
<dbReference type="Pfam" id="PF07715">
    <property type="entry name" value="Plug"/>
    <property type="match status" value="1"/>
</dbReference>
<dbReference type="GO" id="GO:0009279">
    <property type="term" value="C:cell outer membrane"/>
    <property type="evidence" value="ECO:0007669"/>
    <property type="project" value="UniProtKB-SubCell"/>
</dbReference>
<keyword evidence="6" id="KW-0732">Signal</keyword>
<dbReference type="GO" id="GO:0015344">
    <property type="term" value="F:siderophore uptake transmembrane transporter activity"/>
    <property type="evidence" value="ECO:0007669"/>
    <property type="project" value="TreeGrafter"/>
</dbReference>
<protein>
    <submittedName>
        <fullName evidence="16">TonB-dependent receptor</fullName>
    </submittedName>
</protein>
<feature type="domain" description="TonB-dependent receptor-like beta-barrel" evidence="14">
    <location>
        <begin position="215"/>
        <end position="673"/>
    </location>
</feature>
<comment type="similarity">
    <text evidence="12 13">Belongs to the TonB-dependent receptor family.</text>
</comment>
<evidence type="ECO:0000256" key="4">
    <source>
        <dbReference type="ARBA" id="ARBA00022496"/>
    </source>
</evidence>
<evidence type="ECO:0000256" key="6">
    <source>
        <dbReference type="ARBA" id="ARBA00022729"/>
    </source>
</evidence>
<sequence length="725" mass="80418">MSYHTDPRAISTVSRSYIEKQAGAQSVMQMIQNAPGVNFGASDPFGVTNHSLLTMRGLNQQEIAFTVDGTPQNDINSGQVFASQLLDTENLAEAHVSQGSSAIDTPVFSDLGGEVAYKSIDPTDKMGGYAEAMFGTWMSRKQFIRLNTGYIGNTGIKGWVSFSNFHDQHWTGPGTDNRKHIDLKFTKEWGDGNRVAAVFSWADQELSQYYEPTLAQWNAKGTSNYYNPTFVKGASASYNKNYWQLNHNPWDDINVGLPISLKLNKQWHFNAEPYLWHGWGGTIAGQTLPSGYAYYGSEKVTGMSALPNTVDGSAVVGERSTDTPWRVGFNTKWTYKTGINELIFGNWYEYGDFSYWSDFTAVGSNGLAAATWGNEYAIRMSNGKPLRAMDYNVVEQTNGLYLADTVSLLNDKLKISAGLKAMMVDRRGTDKMPNTQYVVSGNSFQPLPRVSIHYQINSHHQIYVNGTTGFRPPLSMSFFDIYNPNTGAATQLGGGKTKDEYSIEEELGYRYRDKTFTASVVFFNYNFTNRQIASQTYIGSSPVSTFINVGGQTSRGVDVEFGTRPFYHFSPYVSFEYLYTRLGDNFKVGDNYLPTKGKEAVASPRFQGSVGISYDDSHFFGNFALKYIGTQYSTFMNDQQMPSQVHADMSIGYRFPSYGRLQKPTLQVNFINLGDNHYLSGIGGVMASAKSHENVGNTAVVGATGTPTYFMGAGFTVAVQMGIHF</sequence>
<keyword evidence="4" id="KW-0410">Iron transport</keyword>
<comment type="subcellular location">
    <subcellularLocation>
        <location evidence="1 12">Cell outer membrane</location>
        <topology evidence="1 12">Multi-pass membrane protein</topology>
    </subcellularLocation>
</comment>
<dbReference type="Pfam" id="PF00593">
    <property type="entry name" value="TonB_dep_Rec_b-barrel"/>
    <property type="match status" value="1"/>
</dbReference>
<keyword evidence="7" id="KW-0408">Iron</keyword>
<evidence type="ECO:0000259" key="14">
    <source>
        <dbReference type="Pfam" id="PF00593"/>
    </source>
</evidence>
<evidence type="ECO:0000256" key="9">
    <source>
        <dbReference type="ARBA" id="ARBA00023077"/>
    </source>
</evidence>
<dbReference type="InterPro" id="IPR039426">
    <property type="entry name" value="TonB-dep_rcpt-like"/>
</dbReference>
<evidence type="ECO:0000313" key="17">
    <source>
        <dbReference type="Proteomes" id="UP001202887"/>
    </source>
</evidence>
<feature type="domain" description="TonB-dependent receptor plug" evidence="15">
    <location>
        <begin position="7"/>
        <end position="103"/>
    </location>
</feature>
<evidence type="ECO:0000256" key="12">
    <source>
        <dbReference type="PROSITE-ProRule" id="PRU01360"/>
    </source>
</evidence>
<dbReference type="AlphaFoldDB" id="A0AAW5EP32"/>
<organism evidence="16 17">
    <name type="scientific">Novacetimonas hansenii</name>
    <name type="common">Komagataeibacter hansenii</name>
    <dbReference type="NCBI Taxonomy" id="436"/>
    <lineage>
        <taxon>Bacteria</taxon>
        <taxon>Pseudomonadati</taxon>
        <taxon>Pseudomonadota</taxon>
        <taxon>Alphaproteobacteria</taxon>
        <taxon>Acetobacterales</taxon>
        <taxon>Acetobacteraceae</taxon>
        <taxon>Novacetimonas</taxon>
    </lineage>
</organism>
<evidence type="ECO:0000256" key="2">
    <source>
        <dbReference type="ARBA" id="ARBA00022448"/>
    </source>
</evidence>